<name>A0A9P6AK65_9AGAM</name>
<comment type="caution">
    <text evidence="1">The sequence shown here is derived from an EMBL/GenBank/DDBJ whole genome shotgun (WGS) entry which is preliminary data.</text>
</comment>
<dbReference type="OrthoDB" id="59699at2759"/>
<organism evidence="1 2">
    <name type="scientific">Hydnum rufescens UP504</name>
    <dbReference type="NCBI Taxonomy" id="1448309"/>
    <lineage>
        <taxon>Eukaryota</taxon>
        <taxon>Fungi</taxon>
        <taxon>Dikarya</taxon>
        <taxon>Basidiomycota</taxon>
        <taxon>Agaricomycotina</taxon>
        <taxon>Agaricomycetes</taxon>
        <taxon>Cantharellales</taxon>
        <taxon>Hydnaceae</taxon>
        <taxon>Hydnum</taxon>
    </lineage>
</organism>
<evidence type="ECO:0000313" key="1">
    <source>
        <dbReference type="EMBL" id="KAF9507251.1"/>
    </source>
</evidence>
<protein>
    <recommendedName>
        <fullName evidence="3">G domain-containing protein</fullName>
    </recommendedName>
</protein>
<gene>
    <name evidence="1" type="ORF">BS47DRAFT_1333382</name>
</gene>
<keyword evidence="2" id="KW-1185">Reference proteome</keyword>
<proteinExistence type="predicted"/>
<dbReference type="AlphaFoldDB" id="A0A9P6AK65"/>
<accession>A0A9P6AK65</accession>
<dbReference type="InterPro" id="IPR027417">
    <property type="entry name" value="P-loop_NTPase"/>
</dbReference>
<dbReference type="EMBL" id="MU129086">
    <property type="protein sequence ID" value="KAF9507251.1"/>
    <property type="molecule type" value="Genomic_DNA"/>
</dbReference>
<reference evidence="1" key="1">
    <citation type="journal article" date="2020" name="Nat. Commun.">
        <title>Large-scale genome sequencing of mycorrhizal fungi provides insights into the early evolution of symbiotic traits.</title>
        <authorList>
            <person name="Miyauchi S."/>
            <person name="Kiss E."/>
            <person name="Kuo A."/>
            <person name="Drula E."/>
            <person name="Kohler A."/>
            <person name="Sanchez-Garcia M."/>
            <person name="Morin E."/>
            <person name="Andreopoulos B."/>
            <person name="Barry K.W."/>
            <person name="Bonito G."/>
            <person name="Buee M."/>
            <person name="Carver A."/>
            <person name="Chen C."/>
            <person name="Cichocki N."/>
            <person name="Clum A."/>
            <person name="Culley D."/>
            <person name="Crous P.W."/>
            <person name="Fauchery L."/>
            <person name="Girlanda M."/>
            <person name="Hayes R.D."/>
            <person name="Keri Z."/>
            <person name="LaButti K."/>
            <person name="Lipzen A."/>
            <person name="Lombard V."/>
            <person name="Magnuson J."/>
            <person name="Maillard F."/>
            <person name="Murat C."/>
            <person name="Nolan M."/>
            <person name="Ohm R.A."/>
            <person name="Pangilinan J."/>
            <person name="Pereira M.F."/>
            <person name="Perotto S."/>
            <person name="Peter M."/>
            <person name="Pfister S."/>
            <person name="Riley R."/>
            <person name="Sitrit Y."/>
            <person name="Stielow J.B."/>
            <person name="Szollosi G."/>
            <person name="Zifcakova L."/>
            <person name="Stursova M."/>
            <person name="Spatafora J.W."/>
            <person name="Tedersoo L."/>
            <person name="Vaario L.M."/>
            <person name="Yamada A."/>
            <person name="Yan M."/>
            <person name="Wang P."/>
            <person name="Xu J."/>
            <person name="Bruns T."/>
            <person name="Baldrian P."/>
            <person name="Vilgalys R."/>
            <person name="Dunand C."/>
            <person name="Henrissat B."/>
            <person name="Grigoriev I.V."/>
            <person name="Hibbett D."/>
            <person name="Nagy L.G."/>
            <person name="Martin F.M."/>
        </authorList>
    </citation>
    <scope>NUCLEOTIDE SEQUENCE</scope>
    <source>
        <strain evidence="1">UP504</strain>
    </source>
</reference>
<dbReference type="Proteomes" id="UP000886523">
    <property type="component" value="Unassembled WGS sequence"/>
</dbReference>
<evidence type="ECO:0008006" key="3">
    <source>
        <dbReference type="Google" id="ProtNLM"/>
    </source>
</evidence>
<dbReference type="Gene3D" id="3.40.50.300">
    <property type="entry name" value="P-loop containing nucleotide triphosphate hydrolases"/>
    <property type="match status" value="1"/>
</dbReference>
<dbReference type="CDD" id="cd00882">
    <property type="entry name" value="Ras_like_GTPase"/>
    <property type="match status" value="1"/>
</dbReference>
<dbReference type="SUPFAM" id="SSF52540">
    <property type="entry name" value="P-loop containing nucleoside triphosphate hydrolases"/>
    <property type="match status" value="1"/>
</dbReference>
<evidence type="ECO:0000313" key="2">
    <source>
        <dbReference type="Proteomes" id="UP000886523"/>
    </source>
</evidence>
<sequence>MWKSILKHFKLNNKDRDRRLRVLILGPANAGKTTLLERLTDSPAGAAIVTRKGKRITDVPRGYDQRGIHNIDDEITYASNPAFVFHDSGGFEAGGVEEVQAVWQFIRKRSLASPSLQLHAIWLCIPTDNDRPFGFLESGFFSKSTASVPVIGIFTKLDGREMKVMNAVLGPAANPSDFLDCATEVQQQVAEFVNGLESQFRNQQYPPAGFISVGSMHEETEQSVASCNRLLQTTLDALPHGTQRLLLSLTVWKRNRRIHTNYVLFRVLECVVRELEAKGATPNHINEMMV</sequence>